<proteinExistence type="predicted"/>
<dbReference type="Pfam" id="PF00534">
    <property type="entry name" value="Glycos_transf_1"/>
    <property type="match status" value="1"/>
</dbReference>
<dbReference type="InterPro" id="IPR028098">
    <property type="entry name" value="Glyco_trans_4-like_N"/>
</dbReference>
<dbReference type="SUPFAM" id="SSF53756">
    <property type="entry name" value="UDP-Glycosyltransferase/glycogen phosphorylase"/>
    <property type="match status" value="1"/>
</dbReference>
<keyword evidence="3" id="KW-0808">Transferase</keyword>
<dbReference type="GO" id="GO:0016757">
    <property type="term" value="F:glycosyltransferase activity"/>
    <property type="evidence" value="ECO:0007669"/>
    <property type="project" value="InterPro"/>
</dbReference>
<gene>
    <name evidence="3" type="ORF">UT12_C0007G0024</name>
</gene>
<feature type="domain" description="Glycosyltransferase subfamily 4-like N-terminal" evidence="2">
    <location>
        <begin position="20"/>
        <end position="171"/>
    </location>
</feature>
<dbReference type="CDD" id="cd03801">
    <property type="entry name" value="GT4_PimA-like"/>
    <property type="match status" value="1"/>
</dbReference>
<accession>A0A0G0LFH6</accession>
<evidence type="ECO:0000259" key="2">
    <source>
        <dbReference type="Pfam" id="PF13439"/>
    </source>
</evidence>
<dbReference type="EMBL" id="LBVP01000007">
    <property type="protein sequence ID" value="KKQ89827.1"/>
    <property type="molecule type" value="Genomic_DNA"/>
</dbReference>
<sequence>MRKLKICSPQLGFNPNSDLGGEVHDHFVLHSLAKRGHTIFVYLPKDRPYGKHHNIIVQRAPFKHIPAFLFNFLIIPYLFSTYKKEKFDILRVHNPYFVGLGALIFKFFHPQVPITTTHHLVENNMLFDLINKMTAAKYDAIITVSLYVKNWLVKRYGLVKNKIHVIYNGTDMFLKPQPKDASLLKKYRLEGKVILMFMGLLIERKNPLFLLKLFQNLKIKYQNVGLLICGEGPLKKTMLSFVKEKKLTDVIFVGKVFGDAKLKHFNLCDIFVIPSKDEGFGIVIGEAMSCTKPVVATDAWSAREAIVPGINGFLAKENDLNDWIGKVSQLITSEKLRKSLGINALRKAEREFNWQKLVSRREEIFQKLVS</sequence>
<dbReference type="InterPro" id="IPR001296">
    <property type="entry name" value="Glyco_trans_1"/>
</dbReference>
<protein>
    <submittedName>
        <fullName evidence="3">Glycosyl transferase group 1</fullName>
    </submittedName>
</protein>
<dbReference type="Proteomes" id="UP000034893">
    <property type="component" value="Unassembled WGS sequence"/>
</dbReference>
<evidence type="ECO:0000313" key="4">
    <source>
        <dbReference type="Proteomes" id="UP000034893"/>
    </source>
</evidence>
<dbReference type="PANTHER" id="PTHR45947:SF3">
    <property type="entry name" value="SULFOQUINOVOSYL TRANSFERASE SQD2"/>
    <property type="match status" value="1"/>
</dbReference>
<dbReference type="InterPro" id="IPR050194">
    <property type="entry name" value="Glycosyltransferase_grp1"/>
</dbReference>
<feature type="domain" description="Glycosyl transferase family 1" evidence="1">
    <location>
        <begin position="188"/>
        <end position="344"/>
    </location>
</feature>
<dbReference type="PANTHER" id="PTHR45947">
    <property type="entry name" value="SULFOQUINOVOSYL TRANSFERASE SQD2"/>
    <property type="match status" value="1"/>
</dbReference>
<comment type="caution">
    <text evidence="3">The sequence shown here is derived from an EMBL/GenBank/DDBJ whole genome shotgun (WGS) entry which is preliminary data.</text>
</comment>
<reference evidence="3 4" key="1">
    <citation type="journal article" date="2015" name="Nature">
        <title>rRNA introns, odd ribosomes, and small enigmatic genomes across a large radiation of phyla.</title>
        <authorList>
            <person name="Brown C.T."/>
            <person name="Hug L.A."/>
            <person name="Thomas B.C."/>
            <person name="Sharon I."/>
            <person name="Castelle C.J."/>
            <person name="Singh A."/>
            <person name="Wilkins M.J."/>
            <person name="Williams K.H."/>
            <person name="Banfield J.F."/>
        </authorList>
    </citation>
    <scope>NUCLEOTIDE SEQUENCE [LARGE SCALE GENOMIC DNA]</scope>
</reference>
<dbReference type="Pfam" id="PF13439">
    <property type="entry name" value="Glyco_transf_4"/>
    <property type="match status" value="1"/>
</dbReference>
<dbReference type="AlphaFoldDB" id="A0A0G0LFH6"/>
<evidence type="ECO:0000259" key="1">
    <source>
        <dbReference type="Pfam" id="PF00534"/>
    </source>
</evidence>
<dbReference type="Gene3D" id="3.40.50.2000">
    <property type="entry name" value="Glycogen Phosphorylase B"/>
    <property type="match status" value="2"/>
</dbReference>
<organism evidence="3 4">
    <name type="scientific">Candidatus Curtissbacteria bacterium GW2011_GWC2_38_9</name>
    <dbReference type="NCBI Taxonomy" id="1618414"/>
    <lineage>
        <taxon>Bacteria</taxon>
        <taxon>Candidatus Curtissiibacteriota</taxon>
    </lineage>
</organism>
<evidence type="ECO:0000313" key="3">
    <source>
        <dbReference type="EMBL" id="KKQ89827.1"/>
    </source>
</evidence>
<name>A0A0G0LFH6_9BACT</name>